<protein>
    <submittedName>
        <fullName evidence="2">Sulfate permease</fullName>
    </submittedName>
</protein>
<gene>
    <name evidence="2" type="ORF">SM116_08560</name>
</gene>
<accession>A0ABZ0SQ74</accession>
<keyword evidence="1" id="KW-0812">Transmembrane</keyword>
<name>A0ABZ0SQ74_9MICO</name>
<proteinExistence type="predicted"/>
<dbReference type="EMBL" id="CP139368">
    <property type="protein sequence ID" value="WPR91313.1"/>
    <property type="molecule type" value="Genomic_DNA"/>
</dbReference>
<feature type="transmembrane region" description="Helical" evidence="1">
    <location>
        <begin position="65"/>
        <end position="93"/>
    </location>
</feature>
<reference evidence="2 3" key="1">
    <citation type="submission" date="2023-11" db="EMBL/GenBank/DDBJ databases">
        <title>Genome sequence of Microbacterium rhizosphaerae KACC 19337.</title>
        <authorList>
            <person name="Choi H."/>
            <person name="Kim S."/>
            <person name="Kim Y."/>
            <person name="Kwon S.-W."/>
            <person name="Heo J."/>
        </authorList>
    </citation>
    <scope>NUCLEOTIDE SEQUENCE [LARGE SCALE GENOMIC DNA]</scope>
    <source>
        <strain evidence="2 3">KACC 19337</strain>
    </source>
</reference>
<keyword evidence="1" id="KW-0472">Membrane</keyword>
<evidence type="ECO:0000313" key="2">
    <source>
        <dbReference type="EMBL" id="WPR91313.1"/>
    </source>
</evidence>
<sequence length="129" mass="14623">MFALIWMLSIRLRSFLRRFMPTNILLAAIFTRRGLKWGMLTAPLAILYLVGAALCAGLVREGAPGWINLLVLLFLWNAAKFAFAGPLSLVWLIRVRTLEGRARRIVRLPVASDRAVLERITRSQARVLH</sequence>
<organism evidence="2 3">
    <name type="scientific">Microbacterium rhizosphaerae</name>
    <dbReference type="NCBI Taxonomy" id="1678237"/>
    <lineage>
        <taxon>Bacteria</taxon>
        <taxon>Bacillati</taxon>
        <taxon>Actinomycetota</taxon>
        <taxon>Actinomycetes</taxon>
        <taxon>Micrococcales</taxon>
        <taxon>Microbacteriaceae</taxon>
        <taxon>Microbacterium</taxon>
    </lineage>
</organism>
<keyword evidence="1" id="KW-1133">Transmembrane helix</keyword>
<evidence type="ECO:0000313" key="3">
    <source>
        <dbReference type="Proteomes" id="UP001323798"/>
    </source>
</evidence>
<dbReference type="RefSeq" id="WP_320944014.1">
    <property type="nucleotide sequence ID" value="NZ_BAABEU010000007.1"/>
</dbReference>
<dbReference type="Proteomes" id="UP001323798">
    <property type="component" value="Chromosome"/>
</dbReference>
<evidence type="ECO:0000256" key="1">
    <source>
        <dbReference type="SAM" id="Phobius"/>
    </source>
</evidence>
<keyword evidence="3" id="KW-1185">Reference proteome</keyword>